<keyword evidence="6" id="KW-0472">Membrane</keyword>
<comment type="similarity">
    <text evidence="2">Belongs to the COA8 family.</text>
</comment>
<comment type="caution">
    <text evidence="8">The sequence shown here is derived from an EMBL/GenBank/DDBJ whole genome shotgun (WGS) entry which is preliminary data.</text>
</comment>
<dbReference type="PANTHER" id="PTHR31107">
    <property type="entry name" value="APOPTOGENIC PROTEIN 1, MITOCHONDRIAL"/>
    <property type="match status" value="1"/>
</dbReference>
<feature type="compositionally biased region" description="Basic and acidic residues" evidence="7">
    <location>
        <begin position="35"/>
        <end position="47"/>
    </location>
</feature>
<dbReference type="AlphaFoldDB" id="A0A8B6FMI8"/>
<dbReference type="EMBL" id="UYJE01007121">
    <property type="protein sequence ID" value="VDI51973.1"/>
    <property type="molecule type" value="Genomic_DNA"/>
</dbReference>
<keyword evidence="9" id="KW-1185">Reference proteome</keyword>
<evidence type="ECO:0000256" key="6">
    <source>
        <dbReference type="ARBA" id="ARBA00023136"/>
    </source>
</evidence>
<dbReference type="OrthoDB" id="6246201at2759"/>
<sequence length="180" mass="22053">MNNLAKNFRSWQSYCYSRYISMSNVRKDKQKFKSKPPEKLERDWVGPPEKDSNMRQIQFHIPDSETALQKKFRMLRQDTLDFNNKFWTKHNDDFFREKELFVKTKLAEKKVVSDITDKDVPSKLTPEEMSMFYRQFLNENFRKNVKYNGEWYKRNFSLFALSLRVFLERMKFELLNKVKK</sequence>
<dbReference type="InterPro" id="IPR018796">
    <property type="entry name" value="COA8"/>
</dbReference>
<dbReference type="Proteomes" id="UP000596742">
    <property type="component" value="Unassembled WGS sequence"/>
</dbReference>
<comment type="subcellular location">
    <subcellularLocation>
        <location evidence="1">Mitochondrion inner membrane</location>
        <topology evidence="1">Peripheral membrane protein</topology>
        <orientation evidence="1">Matrix side</orientation>
    </subcellularLocation>
</comment>
<evidence type="ECO:0000256" key="1">
    <source>
        <dbReference type="ARBA" id="ARBA00004443"/>
    </source>
</evidence>
<evidence type="ECO:0000313" key="9">
    <source>
        <dbReference type="Proteomes" id="UP000596742"/>
    </source>
</evidence>
<evidence type="ECO:0000256" key="4">
    <source>
        <dbReference type="ARBA" id="ARBA00022946"/>
    </source>
</evidence>
<evidence type="ECO:0000256" key="2">
    <source>
        <dbReference type="ARBA" id="ARBA00005453"/>
    </source>
</evidence>
<gene>
    <name evidence="8" type="ORF">MGAL_10B028674</name>
</gene>
<keyword evidence="5" id="KW-0496">Mitochondrion</keyword>
<dbReference type="GO" id="GO:0005743">
    <property type="term" value="C:mitochondrial inner membrane"/>
    <property type="evidence" value="ECO:0007669"/>
    <property type="project" value="UniProtKB-SubCell"/>
</dbReference>
<protein>
    <recommendedName>
        <fullName evidence="10">Apoptogenic protein 1, mitochondrial</fullName>
    </recommendedName>
</protein>
<evidence type="ECO:0008006" key="10">
    <source>
        <dbReference type="Google" id="ProtNLM"/>
    </source>
</evidence>
<proteinExistence type="inferred from homology"/>
<dbReference type="PANTHER" id="PTHR31107:SF2">
    <property type="entry name" value="CYTOCHROME C OXIDASE ASSEMBLY FACTOR 8"/>
    <property type="match status" value="1"/>
</dbReference>
<evidence type="ECO:0000256" key="5">
    <source>
        <dbReference type="ARBA" id="ARBA00023128"/>
    </source>
</evidence>
<reference evidence="8" key="1">
    <citation type="submission" date="2018-11" db="EMBL/GenBank/DDBJ databases">
        <authorList>
            <person name="Alioto T."/>
            <person name="Alioto T."/>
        </authorList>
    </citation>
    <scope>NUCLEOTIDE SEQUENCE</scope>
</reference>
<dbReference type="Pfam" id="PF10231">
    <property type="entry name" value="COA8"/>
    <property type="match status" value="1"/>
</dbReference>
<evidence type="ECO:0000313" key="8">
    <source>
        <dbReference type="EMBL" id="VDI51973.1"/>
    </source>
</evidence>
<evidence type="ECO:0000256" key="3">
    <source>
        <dbReference type="ARBA" id="ARBA00022792"/>
    </source>
</evidence>
<keyword evidence="3" id="KW-0999">Mitochondrion inner membrane</keyword>
<dbReference type="GO" id="GO:0097193">
    <property type="term" value="P:intrinsic apoptotic signaling pathway"/>
    <property type="evidence" value="ECO:0007669"/>
    <property type="project" value="InterPro"/>
</dbReference>
<accession>A0A8B6FMI8</accession>
<evidence type="ECO:0000256" key="7">
    <source>
        <dbReference type="SAM" id="MobiDB-lite"/>
    </source>
</evidence>
<name>A0A8B6FMI8_MYTGA</name>
<feature type="region of interest" description="Disordered" evidence="7">
    <location>
        <begin position="27"/>
        <end position="47"/>
    </location>
</feature>
<keyword evidence="4" id="KW-0809">Transit peptide</keyword>
<organism evidence="8 9">
    <name type="scientific">Mytilus galloprovincialis</name>
    <name type="common">Mediterranean mussel</name>
    <dbReference type="NCBI Taxonomy" id="29158"/>
    <lineage>
        <taxon>Eukaryota</taxon>
        <taxon>Metazoa</taxon>
        <taxon>Spiralia</taxon>
        <taxon>Lophotrochozoa</taxon>
        <taxon>Mollusca</taxon>
        <taxon>Bivalvia</taxon>
        <taxon>Autobranchia</taxon>
        <taxon>Pteriomorphia</taxon>
        <taxon>Mytilida</taxon>
        <taxon>Mytiloidea</taxon>
        <taxon>Mytilidae</taxon>
        <taxon>Mytilinae</taxon>
        <taxon>Mytilus</taxon>
    </lineage>
</organism>